<organism evidence="1 2">
    <name type="scientific">Helicobacter zhangjianzhongii</name>
    <dbReference type="NCBI Taxonomy" id="2974574"/>
    <lineage>
        <taxon>Bacteria</taxon>
        <taxon>Pseudomonadati</taxon>
        <taxon>Campylobacterota</taxon>
        <taxon>Epsilonproteobacteria</taxon>
        <taxon>Campylobacterales</taxon>
        <taxon>Helicobacteraceae</taxon>
        <taxon>Helicobacter</taxon>
    </lineage>
</organism>
<dbReference type="Proteomes" id="UP001173802">
    <property type="component" value="Unassembled WGS sequence"/>
</dbReference>
<sequence length="475" mass="53212">MSSSSGLLRILVVIALGLFGYFLYTLDLFKSTPIAVQTFLHLNPTEQIPIDDNSAWNPERRISLEVESQSKIKSYKIRATTGDGVVVLEQEEVVTNRPEKLRIWLPRPEIDLPDNTKLHYEVAITDWSNANFFSGETLVKHLDFTINTKQPVITILAHSPRISYGGSALVVFHVESVDIKSITITNGKDTFVPFPFVAQGYYAVILAWPLSNQNFSGRIQVSDTALNARSITIPFIKDTSPRYQASTLKLQEQFLRDKMDGLISEIKAIRYEPELDELHDDFEKFVYINEQVRLKDEAIIAESAYQACLQDAQNTNFPIEWGPFIPLKGYSVVGRFGDKRTYVNAQGKTSQSLHLGLDIASVKNDRIIIANNGRVILGQKLGVYGNTIMIDHGFGVASLYAHLSDFLVSNEQEVLAGDVAGLTGESGWAFGDHLHFGMLVQGLSVRNVEWLDSRWIKHNITDILAQAKLLINQAQ</sequence>
<reference evidence="1 2" key="1">
    <citation type="journal article" date="2023" name="Microorganisms">
        <title>Isolation and Genomic Characteristics of Cat-Borne Campylobacter felis sp. nov. and Sheep-Borne Campylobacter ovis sp. nov.</title>
        <authorList>
            <person name="Wang H."/>
            <person name="Li Y."/>
            <person name="Gu Y."/>
            <person name="Zhou G."/>
            <person name="Chen X."/>
            <person name="Zhang X."/>
            <person name="Shao Z."/>
            <person name="Zhang J."/>
            <person name="Zhang M."/>
        </authorList>
    </citation>
    <scope>NUCLEOTIDE SEQUENCE [LARGE SCALE GENOMIC DNA]</scope>
    <source>
        <strain evidence="1 2">XJK30-2</strain>
    </source>
</reference>
<dbReference type="EMBL" id="JANURN010000004">
    <property type="protein sequence ID" value="MDL0082130.1"/>
    <property type="molecule type" value="Genomic_DNA"/>
</dbReference>
<evidence type="ECO:0000313" key="2">
    <source>
        <dbReference type="Proteomes" id="UP001173802"/>
    </source>
</evidence>
<name>A0ACC6FSL7_9HELI</name>
<protein>
    <submittedName>
        <fullName evidence="1">M23 family metallopeptidase</fullName>
    </submittedName>
</protein>
<evidence type="ECO:0000313" key="1">
    <source>
        <dbReference type="EMBL" id="MDL0082130.1"/>
    </source>
</evidence>
<gene>
    <name evidence="1" type="ORF">NYG90_05500</name>
</gene>
<keyword evidence="2" id="KW-1185">Reference proteome</keyword>
<comment type="caution">
    <text evidence="1">The sequence shown here is derived from an EMBL/GenBank/DDBJ whole genome shotgun (WGS) entry which is preliminary data.</text>
</comment>
<proteinExistence type="predicted"/>
<accession>A0ACC6FSL7</accession>